<gene>
    <name evidence="5" type="ORF">BV898_06228</name>
</gene>
<dbReference type="PANTHER" id="PTHR22812">
    <property type="entry name" value="CHROMOBOX PROTEIN"/>
    <property type="match status" value="1"/>
</dbReference>
<proteinExistence type="predicted"/>
<dbReference type="PROSITE" id="PS50013">
    <property type="entry name" value="CHROMO_2"/>
    <property type="match status" value="2"/>
</dbReference>
<dbReference type="SMART" id="SM00298">
    <property type="entry name" value="CHROMO"/>
    <property type="match status" value="2"/>
</dbReference>
<dbReference type="GO" id="GO:0005634">
    <property type="term" value="C:nucleus"/>
    <property type="evidence" value="ECO:0007669"/>
    <property type="project" value="UniProtKB-SubCell"/>
</dbReference>
<protein>
    <recommendedName>
        <fullName evidence="4">Chromo domain-containing protein</fullName>
    </recommendedName>
</protein>
<dbReference type="InterPro" id="IPR051219">
    <property type="entry name" value="Heterochromatin_chromo-domain"/>
</dbReference>
<evidence type="ECO:0000259" key="4">
    <source>
        <dbReference type="PROSITE" id="PS50013"/>
    </source>
</evidence>
<keyword evidence="6" id="KW-1185">Reference proteome</keyword>
<dbReference type="CDD" id="cd00024">
    <property type="entry name" value="CD_CSD"/>
    <property type="match status" value="1"/>
</dbReference>
<accession>A0A1W0WWZ8</accession>
<dbReference type="Gene3D" id="2.40.50.40">
    <property type="match status" value="2"/>
</dbReference>
<dbReference type="Pfam" id="PF00385">
    <property type="entry name" value="Chromo"/>
    <property type="match status" value="2"/>
</dbReference>
<comment type="caution">
    <text evidence="5">The sequence shown here is derived from an EMBL/GenBank/DDBJ whole genome shotgun (WGS) entry which is preliminary data.</text>
</comment>
<keyword evidence="2" id="KW-0539">Nucleus</keyword>
<dbReference type="OrthoDB" id="1918685at2759"/>
<dbReference type="PROSITE" id="PS00598">
    <property type="entry name" value="CHROMO_1"/>
    <property type="match status" value="1"/>
</dbReference>
<dbReference type="InterPro" id="IPR016197">
    <property type="entry name" value="Chromo-like_dom_sf"/>
</dbReference>
<dbReference type="AlphaFoldDB" id="A0A1W0WWZ8"/>
<organism evidence="5 6">
    <name type="scientific">Hypsibius exemplaris</name>
    <name type="common">Freshwater tardigrade</name>
    <dbReference type="NCBI Taxonomy" id="2072580"/>
    <lineage>
        <taxon>Eukaryota</taxon>
        <taxon>Metazoa</taxon>
        <taxon>Ecdysozoa</taxon>
        <taxon>Tardigrada</taxon>
        <taxon>Eutardigrada</taxon>
        <taxon>Parachela</taxon>
        <taxon>Hypsibioidea</taxon>
        <taxon>Hypsibiidae</taxon>
        <taxon>Hypsibius</taxon>
    </lineage>
</organism>
<sequence>MMMTLTAEEDKKARKLKLMAAIQLAVQEKGFEARRQAERLRNPELADFDHDQDLQECINLLLTERHGPCRIQNCRCMVDFAICSQFTHVRPPAPVREILTHKLYKGEVWLYCHLDTAKAVPEYRRQCQLDLEMVRDYRSKLVKEGRSAKTETVWTMKDELRVRKAVFDKLDPKQELINQQLGQCKDTVEWDKLTDNMKNLQGIRLESRKKSAKPGPIEDGEDKVYVVEAMLGASLNLGKVWCLVKWEGWESKYNSWEPESAFKDKTMMTAFFNKFGKPTWKAPEILSPEGEEHMKWIRALEQKKKDAEAAEKTKAALALPPPPLPGRGDLTPARKKKKTGQSSHGAGSSRPGPDPEHEEELYEVERVIGAKLRGGRVFYYVKWVGWEPEFNSWEPSAGVQLAKVAIKDFVAEHGKPSVERAKILSPEGVESEALQQRAAAVAAAS</sequence>
<evidence type="ECO:0000313" key="5">
    <source>
        <dbReference type="EMBL" id="OQV19686.1"/>
    </source>
</evidence>
<feature type="region of interest" description="Disordered" evidence="3">
    <location>
        <begin position="309"/>
        <end position="359"/>
    </location>
</feature>
<feature type="domain" description="Chromo" evidence="4">
    <location>
        <begin position="225"/>
        <end position="274"/>
    </location>
</feature>
<dbReference type="SUPFAM" id="SSF54160">
    <property type="entry name" value="Chromo domain-like"/>
    <property type="match status" value="2"/>
</dbReference>
<dbReference type="Proteomes" id="UP000192578">
    <property type="component" value="Unassembled WGS sequence"/>
</dbReference>
<comment type="subcellular location">
    <subcellularLocation>
        <location evidence="1">Nucleus</location>
    </subcellularLocation>
</comment>
<evidence type="ECO:0000256" key="2">
    <source>
        <dbReference type="ARBA" id="ARBA00023242"/>
    </source>
</evidence>
<reference evidence="6" key="1">
    <citation type="submission" date="2017-01" db="EMBL/GenBank/DDBJ databases">
        <title>Comparative genomics of anhydrobiosis in the tardigrade Hypsibius dujardini.</title>
        <authorList>
            <person name="Yoshida Y."/>
            <person name="Koutsovoulos G."/>
            <person name="Laetsch D."/>
            <person name="Stevens L."/>
            <person name="Kumar S."/>
            <person name="Horikawa D."/>
            <person name="Ishino K."/>
            <person name="Komine S."/>
            <person name="Tomita M."/>
            <person name="Blaxter M."/>
            <person name="Arakawa K."/>
        </authorList>
    </citation>
    <scope>NUCLEOTIDE SEQUENCE [LARGE SCALE GENOMIC DNA]</scope>
    <source>
        <strain evidence="6">Z151</strain>
    </source>
</reference>
<dbReference type="InterPro" id="IPR000953">
    <property type="entry name" value="Chromo/chromo_shadow_dom"/>
</dbReference>
<name>A0A1W0WWZ8_HYPEX</name>
<evidence type="ECO:0000256" key="1">
    <source>
        <dbReference type="ARBA" id="ARBA00004123"/>
    </source>
</evidence>
<feature type="domain" description="Chromo" evidence="4">
    <location>
        <begin position="362"/>
        <end position="413"/>
    </location>
</feature>
<dbReference type="EMBL" id="MTYJ01000036">
    <property type="protein sequence ID" value="OQV19686.1"/>
    <property type="molecule type" value="Genomic_DNA"/>
</dbReference>
<dbReference type="InterPro" id="IPR023780">
    <property type="entry name" value="Chromo_domain"/>
</dbReference>
<evidence type="ECO:0000256" key="3">
    <source>
        <dbReference type="SAM" id="MobiDB-lite"/>
    </source>
</evidence>
<dbReference type="InterPro" id="IPR023779">
    <property type="entry name" value="Chromodomain_CS"/>
</dbReference>
<evidence type="ECO:0000313" key="6">
    <source>
        <dbReference type="Proteomes" id="UP000192578"/>
    </source>
</evidence>